<dbReference type="AlphaFoldDB" id="A0A183AZV7"/>
<dbReference type="EMBL" id="UZAN01052961">
    <property type="protein sequence ID" value="VDP89764.1"/>
    <property type="molecule type" value="Genomic_DNA"/>
</dbReference>
<keyword evidence="5" id="KW-0496">Mitochondrion</keyword>
<dbReference type="InterPro" id="IPR050931">
    <property type="entry name" value="Mito_Protein_Transport_Metaxin"/>
</dbReference>
<evidence type="ECO:0000256" key="6">
    <source>
        <dbReference type="ARBA" id="ARBA00023136"/>
    </source>
</evidence>
<evidence type="ECO:0000313" key="8">
    <source>
        <dbReference type="EMBL" id="VDP89764.1"/>
    </source>
</evidence>
<dbReference type="OrthoDB" id="198787at2759"/>
<evidence type="ECO:0000256" key="1">
    <source>
        <dbReference type="ARBA" id="ARBA00004294"/>
    </source>
</evidence>
<protein>
    <submittedName>
        <fullName evidence="10">Tom37 domain-containing protein</fullName>
    </submittedName>
</protein>
<reference evidence="8 9" key="2">
    <citation type="submission" date="2018-11" db="EMBL/GenBank/DDBJ databases">
        <authorList>
            <consortium name="Pathogen Informatics"/>
        </authorList>
    </citation>
    <scope>NUCLEOTIDE SEQUENCE [LARGE SCALE GENOMIC DNA]</scope>
    <source>
        <strain evidence="8 9">Egypt</strain>
    </source>
</reference>
<evidence type="ECO:0000313" key="10">
    <source>
        <dbReference type="WBParaSite" id="ECPE_0001252801-mRNA-1"/>
    </source>
</evidence>
<reference evidence="10" key="1">
    <citation type="submission" date="2016-06" db="UniProtKB">
        <authorList>
            <consortium name="WormBaseParasite"/>
        </authorList>
    </citation>
    <scope>IDENTIFICATION</scope>
</reference>
<dbReference type="Pfam" id="PF10568">
    <property type="entry name" value="Tom37"/>
    <property type="match status" value="1"/>
</dbReference>
<sequence length="246" mass="28137">MLQVLSQDPHLIQPSDEAATRACVYFLSQVGATFEFQRTRNADACSPDHLLPVTCYNGQLITGFDALCNTLEATRPRITPQSGDTMEGDRAARSLRRIYLVWLSDILRNVMLYFTWHNEPTFSEFTKNRFSLALPWPLSSLVMNREKQLYKTYLSAVGWDKKSVNDVLESVESVCVGLTELLHEGPFLFKRPSVGRLDALVCGYFSVFLDYDNIFQEVNNVLKKHMKLMELIDRVKEQCNAAQKIL</sequence>
<evidence type="ECO:0000256" key="2">
    <source>
        <dbReference type="ARBA" id="ARBA00022448"/>
    </source>
</evidence>
<name>A0A183AZV7_9TREM</name>
<evidence type="ECO:0000256" key="4">
    <source>
        <dbReference type="ARBA" id="ARBA00022927"/>
    </source>
</evidence>
<evidence type="ECO:0000256" key="5">
    <source>
        <dbReference type="ARBA" id="ARBA00023128"/>
    </source>
</evidence>
<dbReference type="GO" id="GO:0007005">
    <property type="term" value="P:mitochondrion organization"/>
    <property type="evidence" value="ECO:0007669"/>
    <property type="project" value="TreeGrafter"/>
</dbReference>
<feature type="domain" description="Mitochondrial outer membrane transport complex Sam37/metaxin N-terminal" evidence="7">
    <location>
        <begin position="22"/>
        <end position="145"/>
    </location>
</feature>
<keyword evidence="3" id="KW-1000">Mitochondrion outer membrane</keyword>
<keyword evidence="6" id="KW-0472">Membrane</keyword>
<dbReference type="Proteomes" id="UP000272942">
    <property type="component" value="Unassembled WGS sequence"/>
</dbReference>
<dbReference type="InterPro" id="IPR019564">
    <property type="entry name" value="Sam37/metaxin_N"/>
</dbReference>
<evidence type="ECO:0000256" key="3">
    <source>
        <dbReference type="ARBA" id="ARBA00022787"/>
    </source>
</evidence>
<accession>A0A183AZV7</accession>
<evidence type="ECO:0000313" key="9">
    <source>
        <dbReference type="Proteomes" id="UP000272942"/>
    </source>
</evidence>
<gene>
    <name evidence="8" type="ORF">ECPE_LOCUS12492</name>
</gene>
<keyword evidence="2" id="KW-0813">Transport</keyword>
<dbReference type="PANTHER" id="PTHR12289">
    <property type="entry name" value="METAXIN RELATED"/>
    <property type="match status" value="1"/>
</dbReference>
<dbReference type="WBParaSite" id="ECPE_0001252801-mRNA-1">
    <property type="protein sequence ID" value="ECPE_0001252801-mRNA-1"/>
    <property type="gene ID" value="ECPE_0001252801"/>
</dbReference>
<proteinExistence type="predicted"/>
<comment type="subcellular location">
    <subcellularLocation>
        <location evidence="1">Mitochondrion outer membrane</location>
    </subcellularLocation>
</comment>
<dbReference type="GO" id="GO:0001401">
    <property type="term" value="C:SAM complex"/>
    <property type="evidence" value="ECO:0007669"/>
    <property type="project" value="InterPro"/>
</dbReference>
<evidence type="ECO:0000259" key="7">
    <source>
        <dbReference type="Pfam" id="PF10568"/>
    </source>
</evidence>
<dbReference type="PANTHER" id="PTHR12289:SF38">
    <property type="entry name" value="METAXIN-2"/>
    <property type="match status" value="1"/>
</dbReference>
<keyword evidence="4" id="KW-0653">Protein transport</keyword>
<keyword evidence="9" id="KW-1185">Reference proteome</keyword>
<dbReference type="GO" id="GO:0015031">
    <property type="term" value="P:protein transport"/>
    <property type="evidence" value="ECO:0007669"/>
    <property type="project" value="UniProtKB-KW"/>
</dbReference>
<organism evidence="10">
    <name type="scientific">Echinostoma caproni</name>
    <dbReference type="NCBI Taxonomy" id="27848"/>
    <lineage>
        <taxon>Eukaryota</taxon>
        <taxon>Metazoa</taxon>
        <taxon>Spiralia</taxon>
        <taxon>Lophotrochozoa</taxon>
        <taxon>Platyhelminthes</taxon>
        <taxon>Trematoda</taxon>
        <taxon>Digenea</taxon>
        <taxon>Plagiorchiida</taxon>
        <taxon>Echinostomata</taxon>
        <taxon>Echinostomatoidea</taxon>
        <taxon>Echinostomatidae</taxon>
        <taxon>Echinostoma</taxon>
    </lineage>
</organism>